<organism evidence="2 3">
    <name type="scientific">Phaseolus vulgaris</name>
    <name type="common">Kidney bean</name>
    <name type="synonym">French bean</name>
    <dbReference type="NCBI Taxonomy" id="3885"/>
    <lineage>
        <taxon>Eukaryota</taxon>
        <taxon>Viridiplantae</taxon>
        <taxon>Streptophyta</taxon>
        <taxon>Embryophyta</taxon>
        <taxon>Tracheophyta</taxon>
        <taxon>Spermatophyta</taxon>
        <taxon>Magnoliopsida</taxon>
        <taxon>eudicotyledons</taxon>
        <taxon>Gunneridae</taxon>
        <taxon>Pentapetalae</taxon>
        <taxon>rosids</taxon>
        <taxon>fabids</taxon>
        <taxon>Fabales</taxon>
        <taxon>Fabaceae</taxon>
        <taxon>Papilionoideae</taxon>
        <taxon>50 kb inversion clade</taxon>
        <taxon>NPAAA clade</taxon>
        <taxon>indigoferoid/millettioid clade</taxon>
        <taxon>Phaseoleae</taxon>
        <taxon>Phaseolus</taxon>
    </lineage>
</organism>
<evidence type="ECO:0000256" key="1">
    <source>
        <dbReference type="SAM" id="Phobius"/>
    </source>
</evidence>
<reference evidence="3" key="1">
    <citation type="journal article" date="2014" name="Nat. Genet.">
        <title>A reference genome for common bean and genome-wide analysis of dual domestications.</title>
        <authorList>
            <person name="Schmutz J."/>
            <person name="McClean P.E."/>
            <person name="Mamidi S."/>
            <person name="Wu G.A."/>
            <person name="Cannon S.B."/>
            <person name="Grimwood J."/>
            <person name="Jenkins J."/>
            <person name="Shu S."/>
            <person name="Song Q."/>
            <person name="Chavarro C."/>
            <person name="Torres-Torres M."/>
            <person name="Geffroy V."/>
            <person name="Moghaddam S.M."/>
            <person name="Gao D."/>
            <person name="Abernathy B."/>
            <person name="Barry K."/>
            <person name="Blair M."/>
            <person name="Brick M.A."/>
            <person name="Chovatia M."/>
            <person name="Gepts P."/>
            <person name="Goodstein D.M."/>
            <person name="Gonzales M."/>
            <person name="Hellsten U."/>
            <person name="Hyten D.L."/>
            <person name="Jia G."/>
            <person name="Kelly J.D."/>
            <person name="Kudrna D."/>
            <person name="Lee R."/>
            <person name="Richard M.M."/>
            <person name="Miklas P.N."/>
            <person name="Osorno J.M."/>
            <person name="Rodrigues J."/>
            <person name="Thareau V."/>
            <person name="Urrea C.A."/>
            <person name="Wang M."/>
            <person name="Yu Y."/>
            <person name="Zhang M."/>
            <person name="Wing R.A."/>
            <person name="Cregan P.B."/>
            <person name="Rokhsar D.S."/>
            <person name="Jackson S.A."/>
        </authorList>
    </citation>
    <scope>NUCLEOTIDE SEQUENCE [LARGE SCALE GENOMIC DNA]</scope>
    <source>
        <strain evidence="3">cv. G19833</strain>
    </source>
</reference>
<feature type="transmembrane region" description="Helical" evidence="1">
    <location>
        <begin position="76"/>
        <end position="103"/>
    </location>
</feature>
<keyword evidence="1" id="KW-0812">Transmembrane</keyword>
<dbReference type="Gramene" id="ESW18706">
    <property type="protein sequence ID" value="ESW18706"/>
    <property type="gene ID" value="PHAVU_006G063200g"/>
</dbReference>
<evidence type="ECO:0000313" key="3">
    <source>
        <dbReference type="Proteomes" id="UP000000226"/>
    </source>
</evidence>
<dbReference type="Proteomes" id="UP000000226">
    <property type="component" value="Chromosome 6"/>
</dbReference>
<keyword evidence="1" id="KW-0472">Membrane</keyword>
<name>V7BQ48_PHAVU</name>
<dbReference type="AlphaFoldDB" id="V7BQ48"/>
<gene>
    <name evidence="2" type="ORF">PHAVU_006G063200g</name>
</gene>
<proteinExistence type="predicted"/>
<dbReference type="EMBL" id="CM002293">
    <property type="protein sequence ID" value="ESW18706.1"/>
    <property type="molecule type" value="Genomic_DNA"/>
</dbReference>
<accession>V7BQ48</accession>
<evidence type="ECO:0000313" key="2">
    <source>
        <dbReference type="EMBL" id="ESW18706.1"/>
    </source>
</evidence>
<sequence length="126" mass="14103">MGSKPKFDKRDHVLLYVSNAENPRLSGIIESPRSGQRKSMFFCLTDLVCLYILIMSKWEASNFIGKLPIRVLARSLAVGTCSCFQQQVMLLTLLVLPLMFVAFTPPLDPLFLLLPLSHTFSGLLSV</sequence>
<protein>
    <submittedName>
        <fullName evidence="2">Uncharacterized protein</fullName>
    </submittedName>
</protein>
<keyword evidence="1" id="KW-1133">Transmembrane helix</keyword>
<keyword evidence="3" id="KW-1185">Reference proteome</keyword>